<dbReference type="Proteomes" id="UP000516437">
    <property type="component" value="Chromosome 2"/>
</dbReference>
<keyword evidence="4" id="KW-1185">Reference proteome</keyword>
<evidence type="ECO:0000256" key="2">
    <source>
        <dbReference type="SAM" id="SignalP"/>
    </source>
</evidence>
<gene>
    <name evidence="3" type="ORF">CJ030_MR2G012422</name>
</gene>
<proteinExistence type="predicted"/>
<feature type="signal peptide" evidence="2">
    <location>
        <begin position="1"/>
        <end position="27"/>
    </location>
</feature>
<protein>
    <submittedName>
        <fullName evidence="3">Uncharacterized protein</fullName>
    </submittedName>
</protein>
<comment type="caution">
    <text evidence="3">The sequence shown here is derived from an EMBL/GenBank/DDBJ whole genome shotgun (WGS) entry which is preliminary data.</text>
</comment>
<keyword evidence="2" id="KW-0732">Signal</keyword>
<reference evidence="3 4" key="1">
    <citation type="journal article" date="2019" name="Plant Biotechnol. J.">
        <title>The red bayberry genome and genetic basis of sex determination.</title>
        <authorList>
            <person name="Jia H.M."/>
            <person name="Jia H.J."/>
            <person name="Cai Q.L."/>
            <person name="Wang Y."/>
            <person name="Zhao H.B."/>
            <person name="Yang W.F."/>
            <person name="Wang G.Y."/>
            <person name="Li Y.H."/>
            <person name="Zhan D.L."/>
            <person name="Shen Y.T."/>
            <person name="Niu Q.F."/>
            <person name="Chang L."/>
            <person name="Qiu J."/>
            <person name="Zhao L."/>
            <person name="Xie H.B."/>
            <person name="Fu W.Y."/>
            <person name="Jin J."/>
            <person name="Li X.W."/>
            <person name="Jiao Y."/>
            <person name="Zhou C.C."/>
            <person name="Tu T."/>
            <person name="Chai C.Y."/>
            <person name="Gao J.L."/>
            <person name="Fan L.J."/>
            <person name="van de Weg E."/>
            <person name="Wang J.Y."/>
            <person name="Gao Z.S."/>
        </authorList>
    </citation>
    <scope>NUCLEOTIDE SEQUENCE [LARGE SCALE GENOMIC DNA]</scope>
    <source>
        <tissue evidence="3">Leaves</tissue>
    </source>
</reference>
<accession>A0A6A1WDU1</accession>
<feature type="chain" id="PRO_5025391204" evidence="2">
    <location>
        <begin position="28"/>
        <end position="109"/>
    </location>
</feature>
<dbReference type="OrthoDB" id="1742398at2759"/>
<sequence>MSGLPGKLIATVVAVYLLVGDIQTTSALLPYGGRKSTLWFADSTRDVPMKMDPRKDQDSTGGLNIGSKQTVSLWAFRGRVPLSPPPSPLKNRQSSMRVPVPLAPPPQVA</sequence>
<evidence type="ECO:0000313" key="3">
    <source>
        <dbReference type="EMBL" id="KAB1223425.1"/>
    </source>
</evidence>
<evidence type="ECO:0000313" key="4">
    <source>
        <dbReference type="Proteomes" id="UP000516437"/>
    </source>
</evidence>
<organism evidence="3 4">
    <name type="scientific">Morella rubra</name>
    <name type="common">Chinese bayberry</name>
    <dbReference type="NCBI Taxonomy" id="262757"/>
    <lineage>
        <taxon>Eukaryota</taxon>
        <taxon>Viridiplantae</taxon>
        <taxon>Streptophyta</taxon>
        <taxon>Embryophyta</taxon>
        <taxon>Tracheophyta</taxon>
        <taxon>Spermatophyta</taxon>
        <taxon>Magnoliopsida</taxon>
        <taxon>eudicotyledons</taxon>
        <taxon>Gunneridae</taxon>
        <taxon>Pentapetalae</taxon>
        <taxon>rosids</taxon>
        <taxon>fabids</taxon>
        <taxon>Fagales</taxon>
        <taxon>Myricaceae</taxon>
        <taxon>Morella</taxon>
    </lineage>
</organism>
<dbReference type="EMBL" id="RXIC02000020">
    <property type="protein sequence ID" value="KAB1223425.1"/>
    <property type="molecule type" value="Genomic_DNA"/>
</dbReference>
<feature type="region of interest" description="Disordered" evidence="1">
    <location>
        <begin position="78"/>
        <end position="109"/>
    </location>
</feature>
<evidence type="ECO:0000256" key="1">
    <source>
        <dbReference type="SAM" id="MobiDB-lite"/>
    </source>
</evidence>
<name>A0A6A1WDU1_9ROSI</name>
<dbReference type="AlphaFoldDB" id="A0A6A1WDU1"/>